<reference evidence="2" key="1">
    <citation type="journal article" date="2014" name="Int. J. Syst. Evol. Microbiol.">
        <title>Complete genome sequence of Corynebacterium casei LMG S-19264T (=DSM 44701T), isolated from a smear-ripened cheese.</title>
        <authorList>
            <consortium name="US DOE Joint Genome Institute (JGI-PGF)"/>
            <person name="Walter F."/>
            <person name="Albersmeier A."/>
            <person name="Kalinowski J."/>
            <person name="Ruckert C."/>
        </authorList>
    </citation>
    <scope>NUCLEOTIDE SEQUENCE</scope>
    <source>
        <strain evidence="2">CGMCC 1.12360</strain>
    </source>
</reference>
<dbReference type="AlphaFoldDB" id="A0A8J2TN57"/>
<dbReference type="InterPro" id="IPR009078">
    <property type="entry name" value="Ferritin-like_SF"/>
</dbReference>
<dbReference type="Gene3D" id="1.20.1260.10">
    <property type="match status" value="1"/>
</dbReference>
<accession>A0A8J2TN57</accession>
<gene>
    <name evidence="2" type="ORF">GCM10010978_18270</name>
</gene>
<evidence type="ECO:0000259" key="1">
    <source>
        <dbReference type="Pfam" id="PF09537"/>
    </source>
</evidence>
<comment type="caution">
    <text evidence="2">The sequence shown here is derived from an EMBL/GenBank/DDBJ whole genome shotgun (WGS) entry which is preliminary data.</text>
</comment>
<evidence type="ECO:0000313" key="3">
    <source>
        <dbReference type="Proteomes" id="UP000602050"/>
    </source>
</evidence>
<feature type="domain" description="DUF2383" evidence="1">
    <location>
        <begin position="5"/>
        <end position="109"/>
    </location>
</feature>
<reference evidence="2" key="2">
    <citation type="submission" date="2020-09" db="EMBL/GenBank/DDBJ databases">
        <authorList>
            <person name="Sun Q."/>
            <person name="Zhou Y."/>
        </authorList>
    </citation>
    <scope>NUCLEOTIDE SEQUENCE</scope>
    <source>
        <strain evidence="2">CGMCC 1.12360</strain>
    </source>
</reference>
<organism evidence="2 3">
    <name type="scientific">Compostibacillus humi</name>
    <dbReference type="NCBI Taxonomy" id="1245525"/>
    <lineage>
        <taxon>Bacteria</taxon>
        <taxon>Bacillati</taxon>
        <taxon>Bacillota</taxon>
        <taxon>Bacilli</taxon>
        <taxon>Bacillales</taxon>
        <taxon>Bacillaceae</taxon>
        <taxon>Compostibacillus</taxon>
    </lineage>
</organism>
<dbReference type="EMBL" id="BMEV01000030">
    <property type="protein sequence ID" value="GFZ76954.1"/>
    <property type="molecule type" value="Genomic_DNA"/>
</dbReference>
<dbReference type="InterPro" id="IPR019052">
    <property type="entry name" value="DUF2383"/>
</dbReference>
<name>A0A8J2TN57_9BACI</name>
<evidence type="ECO:0000313" key="2">
    <source>
        <dbReference type="EMBL" id="GFZ76954.1"/>
    </source>
</evidence>
<dbReference type="SUPFAM" id="SSF47240">
    <property type="entry name" value="Ferritin-like"/>
    <property type="match status" value="1"/>
</dbReference>
<dbReference type="Pfam" id="PF09537">
    <property type="entry name" value="DUF2383"/>
    <property type="match status" value="1"/>
</dbReference>
<dbReference type="CDD" id="cd00657">
    <property type="entry name" value="Ferritin_like"/>
    <property type="match status" value="1"/>
</dbReference>
<keyword evidence="3" id="KW-1185">Reference proteome</keyword>
<protein>
    <recommendedName>
        <fullName evidence="1">DUF2383 domain-containing protein</fullName>
    </recommendedName>
</protein>
<dbReference type="Proteomes" id="UP000602050">
    <property type="component" value="Unassembled WGS sequence"/>
</dbReference>
<proteinExistence type="predicted"/>
<dbReference type="InterPro" id="IPR012347">
    <property type="entry name" value="Ferritin-like"/>
</dbReference>
<sequence length="143" mass="16366">MSEKIIEELNQFLEGNYMAIHTYDDYIHRTDDESIKKIFQQIQQEHKHHAEILAERIQNLGGKPVNNPGVKGSVVQWMKKLKPTAGTEEMLKDAIAGEERGIEISQKLLDGDLDEESLAIVKEILSRDKNHVTMLQNLLHHEG</sequence>
<dbReference type="RefSeq" id="WP_188392093.1">
    <property type="nucleotide sequence ID" value="NZ_BMEV01000030.1"/>
</dbReference>